<keyword evidence="2" id="KW-0472">Membrane</keyword>
<protein>
    <submittedName>
        <fullName evidence="3">Transmembrane protein</fullName>
    </submittedName>
</protein>
<evidence type="ECO:0000313" key="3">
    <source>
        <dbReference type="EMBL" id="PHJ24098.1"/>
    </source>
</evidence>
<dbReference type="GeneID" id="94425466"/>
<name>A0A2C6L9M7_9APIC</name>
<feature type="transmembrane region" description="Helical" evidence="2">
    <location>
        <begin position="198"/>
        <end position="217"/>
    </location>
</feature>
<organism evidence="3 4">
    <name type="scientific">Cystoisospora suis</name>
    <dbReference type="NCBI Taxonomy" id="483139"/>
    <lineage>
        <taxon>Eukaryota</taxon>
        <taxon>Sar</taxon>
        <taxon>Alveolata</taxon>
        <taxon>Apicomplexa</taxon>
        <taxon>Conoidasida</taxon>
        <taxon>Coccidia</taxon>
        <taxon>Eucoccidiorida</taxon>
        <taxon>Eimeriorina</taxon>
        <taxon>Sarcocystidae</taxon>
        <taxon>Cystoisospora</taxon>
    </lineage>
</organism>
<dbReference type="AlphaFoldDB" id="A0A2C6L9M7"/>
<evidence type="ECO:0000256" key="1">
    <source>
        <dbReference type="SAM" id="MobiDB-lite"/>
    </source>
</evidence>
<dbReference type="OrthoDB" id="332003at2759"/>
<keyword evidence="2" id="KW-1133">Transmembrane helix</keyword>
<reference evidence="3 4" key="1">
    <citation type="journal article" date="2017" name="Int. J. Parasitol.">
        <title>The genome of the protozoan parasite Cystoisospora suis and a reverse vaccinology approach to identify vaccine candidates.</title>
        <authorList>
            <person name="Palmieri N."/>
            <person name="Shrestha A."/>
            <person name="Ruttkowski B."/>
            <person name="Beck T."/>
            <person name="Vogl C."/>
            <person name="Tomley F."/>
            <person name="Blake D.P."/>
            <person name="Joachim A."/>
        </authorList>
    </citation>
    <scope>NUCLEOTIDE SEQUENCE [LARGE SCALE GENOMIC DNA]</scope>
    <source>
        <strain evidence="3 4">Wien I</strain>
    </source>
</reference>
<dbReference type="VEuPathDB" id="ToxoDB:CSUI_002053"/>
<dbReference type="RefSeq" id="XP_067925772.1">
    <property type="nucleotide sequence ID" value="XM_068062255.1"/>
</dbReference>
<feature type="compositionally biased region" description="Polar residues" evidence="1">
    <location>
        <begin position="134"/>
        <end position="148"/>
    </location>
</feature>
<keyword evidence="4" id="KW-1185">Reference proteome</keyword>
<evidence type="ECO:0000256" key="2">
    <source>
        <dbReference type="SAM" id="Phobius"/>
    </source>
</evidence>
<evidence type="ECO:0000313" key="4">
    <source>
        <dbReference type="Proteomes" id="UP000221165"/>
    </source>
</evidence>
<gene>
    <name evidence="3" type="ORF">CSUI_002053</name>
</gene>
<dbReference type="Proteomes" id="UP000221165">
    <property type="component" value="Unassembled WGS sequence"/>
</dbReference>
<feature type="region of interest" description="Disordered" evidence="1">
    <location>
        <begin position="108"/>
        <end position="179"/>
    </location>
</feature>
<comment type="caution">
    <text evidence="3">The sequence shown here is derived from an EMBL/GenBank/DDBJ whole genome shotgun (WGS) entry which is preliminary data.</text>
</comment>
<dbReference type="EMBL" id="MIGC01000853">
    <property type="protein sequence ID" value="PHJ24098.1"/>
    <property type="molecule type" value="Genomic_DNA"/>
</dbReference>
<accession>A0A2C6L9M7</accession>
<sequence>MKLFVAVPPFSCAAPGVACLRRSTGLNAWRPARRQRAVNQHLDGEKAAGPVVRILGTTCESEICSRSNLGPRQALWASSTPVRPFPSPWPRHFSAWSSLFSSRNVKPEREASAPVGQKSGEITSESKVPGAAASSGTSGHVATPQTATKDTEKEVTRGFFRSTKKPVSTPVPPSVQTLASSSQPVKARASFCQRMKSFVSGFLVASGIGFYVLFYQLDDSTLRLQVLAKDAAHQMATVEAKLHALERRVGLRPMDAMEQRKESGDD</sequence>
<keyword evidence="2 3" id="KW-0812">Transmembrane</keyword>
<proteinExistence type="predicted"/>